<comment type="pathway">
    <text evidence="1">Cofactor biosynthesis; thiamine diphosphate biosynthesis.</text>
</comment>
<dbReference type="RefSeq" id="WP_201076730.1">
    <property type="nucleotide sequence ID" value="NZ_CP067420.1"/>
</dbReference>
<dbReference type="InterPro" id="IPR026285">
    <property type="entry name" value="TenA_E"/>
</dbReference>
<protein>
    <recommendedName>
        <fullName evidence="1">Aminopyrimidine aminohydrolase</fullName>
        <ecNumber evidence="1">3.5.99.2</ecNumber>
    </recommendedName>
</protein>
<evidence type="ECO:0000259" key="2">
    <source>
        <dbReference type="Pfam" id="PF03070"/>
    </source>
</evidence>
<organism evidence="3 4">
    <name type="scientific">Skermanella cutis</name>
    <dbReference type="NCBI Taxonomy" id="2775420"/>
    <lineage>
        <taxon>Bacteria</taxon>
        <taxon>Pseudomonadati</taxon>
        <taxon>Pseudomonadota</taxon>
        <taxon>Alphaproteobacteria</taxon>
        <taxon>Rhodospirillales</taxon>
        <taxon>Azospirillaceae</taxon>
        <taxon>Skermanella</taxon>
    </lineage>
</organism>
<feature type="domain" description="Thiaminase-2/PQQC" evidence="2">
    <location>
        <begin position="21"/>
        <end position="225"/>
    </location>
</feature>
<dbReference type="CDD" id="cd19358">
    <property type="entry name" value="TenA_E_Spr0628-like"/>
    <property type="match status" value="1"/>
</dbReference>
<dbReference type="Proteomes" id="UP000595197">
    <property type="component" value="Chromosome"/>
</dbReference>
<dbReference type="EC" id="3.5.99.2" evidence="1"/>
<comment type="catalytic activity">
    <reaction evidence="1">
        <text>4-amino-5-aminomethyl-2-methylpyrimidine + H2O = 4-amino-5-hydroxymethyl-2-methylpyrimidine + NH4(+)</text>
        <dbReference type="Rhea" id="RHEA:31799"/>
        <dbReference type="ChEBI" id="CHEBI:15377"/>
        <dbReference type="ChEBI" id="CHEBI:16892"/>
        <dbReference type="ChEBI" id="CHEBI:28938"/>
        <dbReference type="ChEBI" id="CHEBI:63416"/>
        <dbReference type="EC" id="3.5.99.2"/>
    </reaction>
</comment>
<reference evidence="3" key="1">
    <citation type="submission" date="2021-02" db="EMBL/GenBank/DDBJ databases">
        <title>Skermanella TT6 skin isolate.</title>
        <authorList>
            <person name="Lee K."/>
            <person name="Ganzorig M."/>
        </authorList>
    </citation>
    <scope>NUCLEOTIDE SEQUENCE</scope>
    <source>
        <strain evidence="3">TT6</strain>
    </source>
</reference>
<comment type="function">
    <text evidence="1">Catalyzes an amino-pyrimidine hydrolysis reaction at the C5' of the pyrimidine moiety of thiamine compounds, a reaction that is part of a thiamine salvage pathway. Thus, catalyzes the conversion of 4-amino-5-aminomethyl-2-methylpyrimidine to 4-amino-5-hydroxymethyl-2-methylpyrimidine (HMP).</text>
</comment>
<evidence type="ECO:0000313" key="4">
    <source>
        <dbReference type="Proteomes" id="UP000595197"/>
    </source>
</evidence>
<dbReference type="PANTHER" id="PTHR43198">
    <property type="entry name" value="BIFUNCTIONAL TH2 PROTEIN"/>
    <property type="match status" value="1"/>
</dbReference>
<keyword evidence="4" id="KW-1185">Reference proteome</keyword>
<evidence type="ECO:0000313" key="3">
    <source>
        <dbReference type="EMBL" id="QQP89930.1"/>
    </source>
</evidence>
<dbReference type="PIRSF" id="PIRSF003170">
    <property type="entry name" value="Pet18p"/>
    <property type="match status" value="1"/>
</dbReference>
<sequence length="227" mass="25565">MSFDEYRKNDPEARFTDWLRSEAEPHWTRMTTHRFARELGEDSLDDAVAGRYLVQDYAFVNSFVSLLGSAIAAAPAMPSKRRFAGFAAAVTADENDFFLRSFEALGIPEGTWKTPELGPVTRDFIAVLEGAGRSGSYPHMLAVLVAAEWSYLTWAQACPARRPQRFWLAEWIELHAIPEFEAFVTWLREETDRVGAAADEATGAAMRDSFRRMMVLEEAFFDAAYAG</sequence>
<evidence type="ECO:0000256" key="1">
    <source>
        <dbReference type="PIRNR" id="PIRNR003170"/>
    </source>
</evidence>
<keyword evidence="1" id="KW-0378">Hydrolase</keyword>
<dbReference type="Pfam" id="PF03070">
    <property type="entry name" value="TENA_THI-4"/>
    <property type="match status" value="1"/>
</dbReference>
<dbReference type="InterPro" id="IPR050967">
    <property type="entry name" value="Thiamine_Salvage_TenA"/>
</dbReference>
<dbReference type="InterPro" id="IPR016084">
    <property type="entry name" value="Haem_Oase-like_multi-hlx"/>
</dbReference>
<dbReference type="SUPFAM" id="SSF48613">
    <property type="entry name" value="Heme oxygenase-like"/>
    <property type="match status" value="1"/>
</dbReference>
<keyword evidence="1" id="KW-0784">Thiamine biosynthesis</keyword>
<comment type="catalytic activity">
    <reaction evidence="1">
        <text>thiamine + H2O = 5-(2-hydroxyethyl)-4-methylthiazole + 4-amino-5-hydroxymethyl-2-methylpyrimidine + H(+)</text>
        <dbReference type="Rhea" id="RHEA:17509"/>
        <dbReference type="ChEBI" id="CHEBI:15377"/>
        <dbReference type="ChEBI" id="CHEBI:15378"/>
        <dbReference type="ChEBI" id="CHEBI:16892"/>
        <dbReference type="ChEBI" id="CHEBI:17957"/>
        <dbReference type="ChEBI" id="CHEBI:18385"/>
        <dbReference type="EC" id="3.5.99.2"/>
    </reaction>
</comment>
<proteinExistence type="inferred from homology"/>
<dbReference type="InterPro" id="IPR004305">
    <property type="entry name" value="Thiaminase-2/PQQC"/>
</dbReference>
<dbReference type="Gene3D" id="1.20.910.10">
    <property type="entry name" value="Heme oxygenase-like"/>
    <property type="match status" value="1"/>
</dbReference>
<accession>A0ABX7B848</accession>
<gene>
    <name evidence="3" type="ORF">IGS68_01225</name>
</gene>
<dbReference type="PANTHER" id="PTHR43198:SF2">
    <property type="entry name" value="SI:CH1073-67J19.1-RELATED"/>
    <property type="match status" value="1"/>
</dbReference>
<dbReference type="EMBL" id="CP067420">
    <property type="protein sequence ID" value="QQP89930.1"/>
    <property type="molecule type" value="Genomic_DNA"/>
</dbReference>
<comment type="similarity">
    <text evidence="1">Belongs to the TenA family.</text>
</comment>
<name>A0ABX7B848_9PROT</name>